<dbReference type="Proteomes" id="UP001195724">
    <property type="component" value="Unassembled WGS sequence"/>
</dbReference>
<proteinExistence type="predicted"/>
<dbReference type="InterPro" id="IPR029016">
    <property type="entry name" value="GAF-like_dom_sf"/>
</dbReference>
<dbReference type="RefSeq" id="WP_346038566.1">
    <property type="nucleotide sequence ID" value="NZ_JAFBCL010000001.1"/>
</dbReference>
<accession>A0ABS2S0G4</accession>
<comment type="caution">
    <text evidence="1">The sequence shown here is derived from an EMBL/GenBank/DDBJ whole genome shotgun (WGS) entry which is preliminary data.</text>
</comment>
<reference evidence="1 2" key="1">
    <citation type="submission" date="2021-01" db="EMBL/GenBank/DDBJ databases">
        <title>Sequencing the genomes of 1000 actinobacteria strains.</title>
        <authorList>
            <person name="Klenk H.-P."/>
        </authorList>
    </citation>
    <scope>NUCLEOTIDE SEQUENCE [LARGE SCALE GENOMIC DNA]</scope>
    <source>
        <strain evidence="1 2">DSM 44581</strain>
    </source>
</reference>
<sequence length="68" mass="6921">MFGNLYVTEKVDGADFTADDEVVLTALAAGAGAQAEGLVGTVFAEAASFVFGRVGVGGGTRLTWRVPL</sequence>
<organism evidence="1 2">
    <name type="scientific">Saccharothrix algeriensis</name>
    <dbReference type="NCBI Taxonomy" id="173560"/>
    <lineage>
        <taxon>Bacteria</taxon>
        <taxon>Bacillati</taxon>
        <taxon>Actinomycetota</taxon>
        <taxon>Actinomycetes</taxon>
        <taxon>Pseudonocardiales</taxon>
        <taxon>Pseudonocardiaceae</taxon>
        <taxon>Saccharothrix</taxon>
    </lineage>
</organism>
<evidence type="ECO:0000313" key="2">
    <source>
        <dbReference type="Proteomes" id="UP001195724"/>
    </source>
</evidence>
<name>A0ABS2S0G4_9PSEU</name>
<keyword evidence="2" id="KW-1185">Reference proteome</keyword>
<evidence type="ECO:0000313" key="1">
    <source>
        <dbReference type="EMBL" id="MBM7809720.1"/>
    </source>
</evidence>
<protein>
    <submittedName>
        <fullName evidence="1">Uncharacterized protein</fullName>
    </submittedName>
</protein>
<dbReference type="EMBL" id="JAFBCL010000001">
    <property type="protein sequence ID" value="MBM7809720.1"/>
    <property type="molecule type" value="Genomic_DNA"/>
</dbReference>
<gene>
    <name evidence="1" type="ORF">JOE68_000585</name>
</gene>
<dbReference type="Gene3D" id="3.30.450.40">
    <property type="match status" value="1"/>
</dbReference>